<reference evidence="2" key="1">
    <citation type="journal article" date="2020" name="Stud. Mycol.">
        <title>101 Dothideomycetes genomes: a test case for predicting lifestyles and emergence of pathogens.</title>
        <authorList>
            <person name="Haridas S."/>
            <person name="Albert R."/>
            <person name="Binder M."/>
            <person name="Bloem J."/>
            <person name="Labutti K."/>
            <person name="Salamov A."/>
            <person name="Andreopoulos B."/>
            <person name="Baker S."/>
            <person name="Barry K."/>
            <person name="Bills G."/>
            <person name="Bluhm B."/>
            <person name="Cannon C."/>
            <person name="Castanera R."/>
            <person name="Culley D."/>
            <person name="Daum C."/>
            <person name="Ezra D."/>
            <person name="Gonzalez J."/>
            <person name="Henrissat B."/>
            <person name="Kuo A."/>
            <person name="Liang C."/>
            <person name="Lipzen A."/>
            <person name="Lutzoni F."/>
            <person name="Magnuson J."/>
            <person name="Mondo S."/>
            <person name="Nolan M."/>
            <person name="Ohm R."/>
            <person name="Pangilinan J."/>
            <person name="Park H.-J."/>
            <person name="Ramirez L."/>
            <person name="Alfaro M."/>
            <person name="Sun H."/>
            <person name="Tritt A."/>
            <person name="Yoshinaga Y."/>
            <person name="Zwiers L.-H."/>
            <person name="Turgeon B."/>
            <person name="Goodwin S."/>
            <person name="Spatafora J."/>
            <person name="Crous P."/>
            <person name="Grigoriev I."/>
        </authorList>
    </citation>
    <scope>NUCLEOTIDE SEQUENCE</scope>
    <source>
        <strain evidence="2">CBS 183.55</strain>
    </source>
</reference>
<accession>A0A6A5RLZ8</accession>
<dbReference type="Proteomes" id="UP000800082">
    <property type="component" value="Unassembled WGS sequence"/>
</dbReference>
<dbReference type="AlphaFoldDB" id="A0A6A5RLZ8"/>
<keyword evidence="3" id="KW-1185">Reference proteome</keyword>
<feature type="region of interest" description="Disordered" evidence="1">
    <location>
        <begin position="1"/>
        <end position="26"/>
    </location>
</feature>
<evidence type="ECO:0000256" key="1">
    <source>
        <dbReference type="SAM" id="MobiDB-lite"/>
    </source>
</evidence>
<organism evidence="2 3">
    <name type="scientific">Didymella exigua CBS 183.55</name>
    <dbReference type="NCBI Taxonomy" id="1150837"/>
    <lineage>
        <taxon>Eukaryota</taxon>
        <taxon>Fungi</taxon>
        <taxon>Dikarya</taxon>
        <taxon>Ascomycota</taxon>
        <taxon>Pezizomycotina</taxon>
        <taxon>Dothideomycetes</taxon>
        <taxon>Pleosporomycetidae</taxon>
        <taxon>Pleosporales</taxon>
        <taxon>Pleosporineae</taxon>
        <taxon>Didymellaceae</taxon>
        <taxon>Didymella</taxon>
    </lineage>
</organism>
<dbReference type="GeneID" id="54352445"/>
<gene>
    <name evidence="2" type="ORF">M421DRAFT_4951</name>
</gene>
<dbReference type="RefSeq" id="XP_033448721.1">
    <property type="nucleotide sequence ID" value="XM_033594777.1"/>
</dbReference>
<dbReference type="EMBL" id="ML978968">
    <property type="protein sequence ID" value="KAF1928473.1"/>
    <property type="molecule type" value="Genomic_DNA"/>
</dbReference>
<protein>
    <submittedName>
        <fullName evidence="2">Uncharacterized protein</fullName>
    </submittedName>
</protein>
<feature type="region of interest" description="Disordered" evidence="1">
    <location>
        <begin position="134"/>
        <end position="153"/>
    </location>
</feature>
<proteinExistence type="predicted"/>
<evidence type="ECO:0000313" key="3">
    <source>
        <dbReference type="Proteomes" id="UP000800082"/>
    </source>
</evidence>
<feature type="compositionally biased region" description="Polar residues" evidence="1">
    <location>
        <begin position="142"/>
        <end position="153"/>
    </location>
</feature>
<sequence>MERPDASSLLAASAHAHKKPSYEPRKPLQITPEEAHIMWGHAGRQAIDRLPDSVDRLQLVDGNPAPKWKDCEICIQSKLTKLVSRRLPREPATRPFERIKATPDSPEPIELTGESLTDQAMDDTGWGRGYALAREGEEPDRTSNNAARRGEISSQVSEQFIMKGKRIRKPATFGTYLAIFAACINPTAAGKLLSEAPKTRLHRD</sequence>
<feature type="compositionally biased region" description="Low complexity" evidence="1">
    <location>
        <begin position="1"/>
        <end position="14"/>
    </location>
</feature>
<name>A0A6A5RLZ8_9PLEO</name>
<evidence type="ECO:0000313" key="2">
    <source>
        <dbReference type="EMBL" id="KAF1928473.1"/>
    </source>
</evidence>
<dbReference type="OrthoDB" id="3761656at2759"/>